<dbReference type="AlphaFoldDB" id="A0A8S9ZD98"/>
<sequence>MENIPGHIQTGFGLINTNPNNFSLTELSFLIEILDRITIADVYTGNRTIRDLLVEGGEEILLENDLSPNDLNILVIHQKLDAFLNYFENVIRHYQIHLNDNVDRMNRNEKLRFLNKRLVDYKQLNNDYVQVVNNHGLDINQLPTAHQQIGNNIPDTLRNIENSEFNQLIRLLQPISQKEKNLFLFYKLHVLVRTLIKSFIQSMTLDYITLFNRLNFFKENGDEEHLQVSILEYIFSFDEYELSANRIYVLLTNYVTIFNLYPNFVVTNQAGNNVILPNLIQTLQHEETTFRNLLQIRCRCEFNPSYENDVIFHRYLPLIYKFTKSTDRTPTIAPEHFGHFSAFQIGPNRYNLYRLYYSQYVHNNEDLKVKLQEYYINPQLIEQMNRQFNDNTLQYNDELTKMDVLWGGEEEEGDEMAMKIPPQTREIEIENVGGTSSGHQGASSSSHQGESSRSDQDPGPSSGRRRPRDGGNGGGNGGGFWSSTTWTS</sequence>
<dbReference type="Proteomes" id="UP000605970">
    <property type="component" value="Unassembled WGS sequence"/>
</dbReference>
<protein>
    <submittedName>
        <fullName evidence="2">Uncharacterized protein</fullName>
    </submittedName>
</protein>
<reference evidence="2" key="1">
    <citation type="journal article" date="2020" name="Ecol. Evol.">
        <title>Genome structure and content of the rice root-knot nematode (Meloidogyne graminicola).</title>
        <authorList>
            <person name="Phan N.T."/>
            <person name="Danchin E.G.J."/>
            <person name="Klopp C."/>
            <person name="Perfus-Barbeoch L."/>
            <person name="Kozlowski D.K."/>
            <person name="Koutsovoulos G.D."/>
            <person name="Lopez-Roques C."/>
            <person name="Bouchez O."/>
            <person name="Zahm M."/>
            <person name="Besnard G."/>
            <person name="Bellafiore S."/>
        </authorList>
    </citation>
    <scope>NUCLEOTIDE SEQUENCE</scope>
    <source>
        <strain evidence="2">VN-18</strain>
    </source>
</reference>
<organism evidence="2 3">
    <name type="scientific">Meloidogyne graminicola</name>
    <dbReference type="NCBI Taxonomy" id="189291"/>
    <lineage>
        <taxon>Eukaryota</taxon>
        <taxon>Metazoa</taxon>
        <taxon>Ecdysozoa</taxon>
        <taxon>Nematoda</taxon>
        <taxon>Chromadorea</taxon>
        <taxon>Rhabditida</taxon>
        <taxon>Tylenchina</taxon>
        <taxon>Tylenchomorpha</taxon>
        <taxon>Tylenchoidea</taxon>
        <taxon>Meloidogynidae</taxon>
        <taxon>Meloidogyninae</taxon>
        <taxon>Meloidogyne</taxon>
    </lineage>
</organism>
<dbReference type="OrthoDB" id="5908183at2759"/>
<dbReference type="EMBL" id="JABEBT010000171">
    <property type="protein sequence ID" value="KAF7626950.1"/>
    <property type="molecule type" value="Genomic_DNA"/>
</dbReference>
<evidence type="ECO:0000313" key="3">
    <source>
        <dbReference type="Proteomes" id="UP000605970"/>
    </source>
</evidence>
<name>A0A8S9ZD98_9BILA</name>
<evidence type="ECO:0000256" key="1">
    <source>
        <dbReference type="SAM" id="MobiDB-lite"/>
    </source>
</evidence>
<feature type="compositionally biased region" description="Gly residues" evidence="1">
    <location>
        <begin position="470"/>
        <end position="480"/>
    </location>
</feature>
<proteinExistence type="predicted"/>
<gene>
    <name evidence="2" type="ORF">Mgra_00009652</name>
</gene>
<accession>A0A8S9ZD98</accession>
<feature type="compositionally biased region" description="Low complexity" evidence="1">
    <location>
        <begin position="433"/>
        <end position="449"/>
    </location>
</feature>
<comment type="caution">
    <text evidence="2">The sequence shown here is derived from an EMBL/GenBank/DDBJ whole genome shotgun (WGS) entry which is preliminary data.</text>
</comment>
<feature type="region of interest" description="Disordered" evidence="1">
    <location>
        <begin position="433"/>
        <end position="488"/>
    </location>
</feature>
<keyword evidence="3" id="KW-1185">Reference proteome</keyword>
<evidence type="ECO:0000313" key="2">
    <source>
        <dbReference type="EMBL" id="KAF7626950.1"/>
    </source>
</evidence>